<proteinExistence type="predicted"/>
<evidence type="ECO:0000256" key="1">
    <source>
        <dbReference type="SAM" id="MobiDB-lite"/>
    </source>
</evidence>
<dbReference type="EMBL" id="JAULSN010000007">
    <property type="protein sequence ID" value="KAK3367401.1"/>
    <property type="molecule type" value="Genomic_DNA"/>
</dbReference>
<dbReference type="AlphaFoldDB" id="A0AAE0JZT4"/>
<comment type="caution">
    <text evidence="2">The sequence shown here is derived from an EMBL/GenBank/DDBJ whole genome shotgun (WGS) entry which is preliminary data.</text>
</comment>
<gene>
    <name evidence="2" type="ORF">B0T24DRAFT_669684</name>
</gene>
<protein>
    <submittedName>
        <fullName evidence="2">Uncharacterized protein</fullName>
    </submittedName>
</protein>
<keyword evidence="3" id="KW-1185">Reference proteome</keyword>
<reference evidence="2" key="2">
    <citation type="submission" date="2023-06" db="EMBL/GenBank/DDBJ databases">
        <authorList>
            <consortium name="Lawrence Berkeley National Laboratory"/>
            <person name="Haridas S."/>
            <person name="Hensen N."/>
            <person name="Bonometti L."/>
            <person name="Westerberg I."/>
            <person name="Brannstrom I.O."/>
            <person name="Guillou S."/>
            <person name="Cros-Aarteil S."/>
            <person name="Calhoun S."/>
            <person name="Kuo A."/>
            <person name="Mondo S."/>
            <person name="Pangilinan J."/>
            <person name="Riley R."/>
            <person name="Labutti K."/>
            <person name="Andreopoulos B."/>
            <person name="Lipzen A."/>
            <person name="Chen C."/>
            <person name="Yanf M."/>
            <person name="Daum C."/>
            <person name="Ng V."/>
            <person name="Clum A."/>
            <person name="Steindorff A."/>
            <person name="Ohm R."/>
            <person name="Martin F."/>
            <person name="Silar P."/>
            <person name="Natvig D."/>
            <person name="Lalanne C."/>
            <person name="Gautier V."/>
            <person name="Ament-Velasquez S.L."/>
            <person name="Kruys A."/>
            <person name="Hutchinson M.I."/>
            <person name="Powell A.J."/>
            <person name="Barry K."/>
            <person name="Miller A.N."/>
            <person name="Grigoriev I.V."/>
            <person name="Debuchy R."/>
            <person name="Gladieux P."/>
            <person name="Thoren M.H."/>
            <person name="Johannesson H."/>
        </authorList>
    </citation>
    <scope>NUCLEOTIDE SEQUENCE</scope>
    <source>
        <strain evidence="2">CBS 958.72</strain>
    </source>
</reference>
<dbReference type="Proteomes" id="UP001287356">
    <property type="component" value="Unassembled WGS sequence"/>
</dbReference>
<feature type="compositionally biased region" description="Polar residues" evidence="1">
    <location>
        <begin position="1"/>
        <end position="10"/>
    </location>
</feature>
<organism evidence="2 3">
    <name type="scientific">Lasiosphaeria ovina</name>
    <dbReference type="NCBI Taxonomy" id="92902"/>
    <lineage>
        <taxon>Eukaryota</taxon>
        <taxon>Fungi</taxon>
        <taxon>Dikarya</taxon>
        <taxon>Ascomycota</taxon>
        <taxon>Pezizomycotina</taxon>
        <taxon>Sordariomycetes</taxon>
        <taxon>Sordariomycetidae</taxon>
        <taxon>Sordariales</taxon>
        <taxon>Lasiosphaeriaceae</taxon>
        <taxon>Lasiosphaeria</taxon>
    </lineage>
</organism>
<name>A0AAE0JZT4_9PEZI</name>
<sequence>MAPKSLQQHPSPLKEVPPESAPRWQVARLTFASGKLPELLRGPPIPWRANIDDCCHTDVIDYTDFPFPVPFFTVQPESAGKAIVKAYYHDNTASTPCGISTSVGGLTYQRVIQLSLIRNLPTVRLWSVTLCVTSRDGDWLASLSRTDAAALVGLDSAIRAVGWVHPNEVGLKNSVMLYAKTLRQPWLEAVDLEPQGDGKPRYETSPLGVAHDDEVRQVMDDSIDKLIR</sequence>
<accession>A0AAE0JZT4</accession>
<reference evidence="2" key="1">
    <citation type="journal article" date="2023" name="Mol. Phylogenet. Evol.">
        <title>Genome-scale phylogeny and comparative genomics of the fungal order Sordariales.</title>
        <authorList>
            <person name="Hensen N."/>
            <person name="Bonometti L."/>
            <person name="Westerberg I."/>
            <person name="Brannstrom I.O."/>
            <person name="Guillou S."/>
            <person name="Cros-Aarteil S."/>
            <person name="Calhoun S."/>
            <person name="Haridas S."/>
            <person name="Kuo A."/>
            <person name="Mondo S."/>
            <person name="Pangilinan J."/>
            <person name="Riley R."/>
            <person name="LaButti K."/>
            <person name="Andreopoulos B."/>
            <person name="Lipzen A."/>
            <person name="Chen C."/>
            <person name="Yan M."/>
            <person name="Daum C."/>
            <person name="Ng V."/>
            <person name="Clum A."/>
            <person name="Steindorff A."/>
            <person name="Ohm R.A."/>
            <person name="Martin F."/>
            <person name="Silar P."/>
            <person name="Natvig D.O."/>
            <person name="Lalanne C."/>
            <person name="Gautier V."/>
            <person name="Ament-Velasquez S.L."/>
            <person name="Kruys A."/>
            <person name="Hutchinson M.I."/>
            <person name="Powell A.J."/>
            <person name="Barry K."/>
            <person name="Miller A.N."/>
            <person name="Grigoriev I.V."/>
            <person name="Debuchy R."/>
            <person name="Gladieux P."/>
            <person name="Hiltunen Thoren M."/>
            <person name="Johannesson H."/>
        </authorList>
    </citation>
    <scope>NUCLEOTIDE SEQUENCE</scope>
    <source>
        <strain evidence="2">CBS 958.72</strain>
    </source>
</reference>
<feature type="region of interest" description="Disordered" evidence="1">
    <location>
        <begin position="1"/>
        <end position="21"/>
    </location>
</feature>
<evidence type="ECO:0000313" key="3">
    <source>
        <dbReference type="Proteomes" id="UP001287356"/>
    </source>
</evidence>
<evidence type="ECO:0000313" key="2">
    <source>
        <dbReference type="EMBL" id="KAK3367401.1"/>
    </source>
</evidence>